<evidence type="ECO:0000313" key="2">
    <source>
        <dbReference type="EMBL" id="MCM2580156.1"/>
    </source>
</evidence>
<gene>
    <name evidence="2" type="ORF">M1E25_22900</name>
</gene>
<comment type="caution">
    <text evidence="2">The sequence shown here is derived from an EMBL/GenBank/DDBJ whole genome shotgun (WGS) entry which is preliminary data.</text>
</comment>
<dbReference type="InterPro" id="IPR021246">
    <property type="entry name" value="DUF2797"/>
</dbReference>
<proteinExistence type="predicted"/>
<reference evidence="2" key="1">
    <citation type="journal article" date="2023" name="Int. J. Syst. Evol. Microbiol.">
        <title>Streptomyces meridianus sp. nov. isolated from brackish water of the Tagus estuary in Alcochete, Portugal.</title>
        <authorList>
            <person name="Santos J.D.N."/>
            <person name="Klimek D."/>
            <person name="Calusinska M."/>
            <person name="Lobo Da Cunha A."/>
            <person name="Catita J."/>
            <person name="Goncalves H."/>
            <person name="Gonzalez I."/>
            <person name="Reyes F."/>
            <person name="Lage O.M."/>
        </authorList>
    </citation>
    <scope>NUCLEOTIDE SEQUENCE</scope>
    <source>
        <strain evidence="2">MTZ3.1</strain>
    </source>
</reference>
<evidence type="ECO:0000256" key="1">
    <source>
        <dbReference type="SAM" id="MobiDB-lite"/>
    </source>
</evidence>
<feature type="compositionally biased region" description="Gly residues" evidence="1">
    <location>
        <begin position="297"/>
        <end position="312"/>
    </location>
</feature>
<dbReference type="EMBL" id="JAMQGM010000053">
    <property type="protein sequence ID" value="MCM2580156.1"/>
    <property type="molecule type" value="Genomic_DNA"/>
</dbReference>
<sequence length="312" mass="32390">MTGDTSGRRCAGLLWTPGGPALAWYGGPGRGERTGPLAGRRDLALLAVGQRGCVGVWRAGRRIPCPTGAIVVATTTGAQCPECRTLDRSMSVAADTRADDQQPYCLYLAWFGPGLCKVGITAAARGHARLLEQGAVAFTMLGRGPLMAARRAEELLGIVLGVRDRVPYAAKRAVRTRLPPVADRFAELAALHERASMLDGWPGSLLRLPFEPVDHSDAFGLDRLAAPSEPEAATAGEVTGLVDGAVVAGELLGAAGPDLHLRSGQRLLIVDTRLLAGWVLRAAGPGPRTSAPVRNTGGPGAGTGTGVQDGLF</sequence>
<accession>A0ABT0XCB7</accession>
<keyword evidence="3" id="KW-1185">Reference proteome</keyword>
<feature type="region of interest" description="Disordered" evidence="1">
    <location>
        <begin position="286"/>
        <end position="312"/>
    </location>
</feature>
<organism evidence="2 3">
    <name type="scientific">Streptomyces meridianus</name>
    <dbReference type="NCBI Taxonomy" id="2938945"/>
    <lineage>
        <taxon>Bacteria</taxon>
        <taxon>Bacillati</taxon>
        <taxon>Actinomycetota</taxon>
        <taxon>Actinomycetes</taxon>
        <taxon>Kitasatosporales</taxon>
        <taxon>Streptomycetaceae</taxon>
        <taxon>Streptomyces</taxon>
    </lineage>
</organism>
<evidence type="ECO:0000313" key="3">
    <source>
        <dbReference type="Proteomes" id="UP001167160"/>
    </source>
</evidence>
<dbReference type="RefSeq" id="WP_251418730.1">
    <property type="nucleotide sequence ID" value="NZ_JAMQGM010000053.1"/>
</dbReference>
<dbReference type="Pfam" id="PF10977">
    <property type="entry name" value="DUF2797"/>
    <property type="match status" value="1"/>
</dbReference>
<name>A0ABT0XCB7_9ACTN</name>
<dbReference type="Proteomes" id="UP001167160">
    <property type="component" value="Unassembled WGS sequence"/>
</dbReference>
<protein>
    <submittedName>
        <fullName evidence="2">DUF2797 domain-containing protein</fullName>
    </submittedName>
</protein>